<dbReference type="InterPro" id="IPR002151">
    <property type="entry name" value="Kinesin_light"/>
</dbReference>
<proteinExistence type="inferred from homology"/>
<evidence type="ECO:0000259" key="11">
    <source>
        <dbReference type="Pfam" id="PF12770"/>
    </source>
</evidence>
<reference evidence="12 13" key="1">
    <citation type="submission" date="2020-09" db="EMBL/GenBank/DDBJ databases">
        <title>Complete genomes of bradyrhizobia occurring on native shrubby legumes in Australia.</title>
        <authorList>
            <person name="Lafay B."/>
        </authorList>
    </citation>
    <scope>NUCLEOTIDE SEQUENCE [LARGE SCALE GENOMIC DNA]</scope>
    <source>
        <strain evidence="12 13">BDV5040</strain>
    </source>
</reference>
<keyword evidence="6 10" id="KW-0802">TPR repeat</keyword>
<dbReference type="Pfam" id="PF13424">
    <property type="entry name" value="TPR_12"/>
    <property type="match status" value="4"/>
</dbReference>
<dbReference type="SMART" id="SM00028">
    <property type="entry name" value="TPR"/>
    <property type="match status" value="10"/>
</dbReference>
<evidence type="ECO:0000256" key="6">
    <source>
        <dbReference type="ARBA" id="ARBA00022803"/>
    </source>
</evidence>
<feature type="repeat" description="TPR" evidence="10">
    <location>
        <begin position="255"/>
        <end position="288"/>
    </location>
</feature>
<keyword evidence="3" id="KW-0963">Cytoplasm</keyword>
<dbReference type="InterPro" id="IPR024983">
    <property type="entry name" value="CHAT_dom"/>
</dbReference>
<dbReference type="Pfam" id="PF12770">
    <property type="entry name" value="CHAT"/>
    <property type="match status" value="1"/>
</dbReference>
<comment type="subcellular location">
    <subcellularLocation>
        <location evidence="1">Cytoplasm</location>
        <location evidence="1">Cytoskeleton</location>
    </subcellularLocation>
</comment>
<evidence type="ECO:0000256" key="2">
    <source>
        <dbReference type="ARBA" id="ARBA00009622"/>
    </source>
</evidence>
<keyword evidence="9" id="KW-0206">Cytoskeleton</keyword>
<evidence type="ECO:0000256" key="9">
    <source>
        <dbReference type="ARBA" id="ARBA00023212"/>
    </source>
</evidence>
<dbReference type="PANTHER" id="PTHR45783">
    <property type="entry name" value="KINESIN LIGHT CHAIN"/>
    <property type="match status" value="1"/>
</dbReference>
<evidence type="ECO:0000256" key="1">
    <source>
        <dbReference type="ARBA" id="ARBA00004245"/>
    </source>
</evidence>
<dbReference type="SUPFAM" id="SSF48452">
    <property type="entry name" value="TPR-like"/>
    <property type="match status" value="1"/>
</dbReference>
<dbReference type="PROSITE" id="PS50293">
    <property type="entry name" value="TPR_REGION"/>
    <property type="match status" value="1"/>
</dbReference>
<keyword evidence="13" id="KW-1185">Reference proteome</keyword>
<evidence type="ECO:0000313" key="13">
    <source>
        <dbReference type="Proteomes" id="UP000594621"/>
    </source>
</evidence>
<dbReference type="PROSITE" id="PS50005">
    <property type="entry name" value="TPR"/>
    <property type="match status" value="6"/>
</dbReference>
<keyword evidence="7" id="KW-0175">Coiled coil</keyword>
<dbReference type="GO" id="GO:0005871">
    <property type="term" value="C:kinesin complex"/>
    <property type="evidence" value="ECO:0007669"/>
    <property type="project" value="InterPro"/>
</dbReference>
<dbReference type="RefSeq" id="WP_195803995.1">
    <property type="nucleotide sequence ID" value="NZ_CP061379.1"/>
</dbReference>
<comment type="similarity">
    <text evidence="2">Belongs to the kinesin light chain family.</text>
</comment>
<dbReference type="Gene3D" id="1.25.40.10">
    <property type="entry name" value="Tetratricopeptide repeat domain"/>
    <property type="match status" value="3"/>
</dbReference>
<gene>
    <name evidence="12" type="ORF">IC761_15115</name>
</gene>
<dbReference type="GO" id="GO:0005874">
    <property type="term" value="C:microtubule"/>
    <property type="evidence" value="ECO:0007669"/>
    <property type="project" value="UniProtKB-KW"/>
</dbReference>
<feature type="repeat" description="TPR" evidence="10">
    <location>
        <begin position="423"/>
        <end position="456"/>
    </location>
</feature>
<dbReference type="PRINTS" id="PR00381">
    <property type="entry name" value="KINESINLIGHT"/>
</dbReference>
<dbReference type="GO" id="GO:0005737">
    <property type="term" value="C:cytoplasm"/>
    <property type="evidence" value="ECO:0007669"/>
    <property type="project" value="TreeGrafter"/>
</dbReference>
<dbReference type="Pfam" id="PF13374">
    <property type="entry name" value="TPR_10"/>
    <property type="match status" value="1"/>
</dbReference>
<dbReference type="PANTHER" id="PTHR45783:SF3">
    <property type="entry name" value="KINESIN LIGHT CHAIN"/>
    <property type="match status" value="1"/>
</dbReference>
<organism evidence="12 13">
    <name type="scientific">Bradyrhizobium commune</name>
    <dbReference type="NCBI Taxonomy" id="83627"/>
    <lineage>
        <taxon>Bacteria</taxon>
        <taxon>Pseudomonadati</taxon>
        <taxon>Pseudomonadota</taxon>
        <taxon>Alphaproteobacteria</taxon>
        <taxon>Hyphomicrobiales</taxon>
        <taxon>Nitrobacteraceae</taxon>
        <taxon>Bradyrhizobium</taxon>
    </lineage>
</organism>
<feature type="repeat" description="TPR" evidence="10">
    <location>
        <begin position="381"/>
        <end position="414"/>
    </location>
</feature>
<dbReference type="EMBL" id="CP061379">
    <property type="protein sequence ID" value="QPF94519.1"/>
    <property type="molecule type" value="Genomic_DNA"/>
</dbReference>
<dbReference type="GO" id="GO:0019894">
    <property type="term" value="F:kinesin binding"/>
    <property type="evidence" value="ECO:0007669"/>
    <property type="project" value="TreeGrafter"/>
</dbReference>
<dbReference type="InterPro" id="IPR011990">
    <property type="entry name" value="TPR-like_helical_dom_sf"/>
</dbReference>
<keyword evidence="8" id="KW-0505">Motor protein</keyword>
<name>A0A7S9DCM7_9BRAD</name>
<protein>
    <submittedName>
        <fullName evidence="12">CHAT domain-containing protein</fullName>
    </submittedName>
</protein>
<feature type="repeat" description="TPR" evidence="10">
    <location>
        <begin position="171"/>
        <end position="204"/>
    </location>
</feature>
<keyword evidence="5" id="KW-0677">Repeat</keyword>
<evidence type="ECO:0000256" key="7">
    <source>
        <dbReference type="ARBA" id="ARBA00023054"/>
    </source>
</evidence>
<dbReference type="Proteomes" id="UP000594621">
    <property type="component" value="Chromosome"/>
</dbReference>
<feature type="repeat" description="TPR" evidence="10">
    <location>
        <begin position="129"/>
        <end position="162"/>
    </location>
</feature>
<dbReference type="AlphaFoldDB" id="A0A7S9DCM7"/>
<sequence>MTPRAHLFFVNSPGLLLQSGWRRGLAALLVAVSVTLTPAAAQKIDIEAAQKRFTELYAAGKYSEALTQAQSTEAAARRAGTNNITYILALNDLARAHQELGHYAEAVVMFKQVVDALQKNVPPADPRTGQALANLATVYLLQGNGVEAEKLYKQALDIATRSLGPNDAAVVRLVGNLGDVYTSQARYAEAEAQYQRALGMAEKTNGPNSLQVALILNNLTKVYEDQSRFAEVEKATKRALAIREQALGPNHPDVAASLNNLAHVYERVGRYAEADSLFQRAIEIWEKALGPNHPRLATSLLNLASVYADEGRYDEAEALYQRALGIREAAFGPDSISVATILNNLAAIYESEERYSHVETYAQRALAIVEKSLGAENPDTAKVLRKLGVAYDGEHRYAEAETQFNRALAIFTKAFGPSHRFVATVLISQGHLFEHQGRYAEAEQAYKRALAINEKARGVNHPEVARGLNDLALLSISRGNPTDAIAYSRKATAAILAHADGDVSAGKLAGDGSDGLIEQRSDIFVTHVAGLAAAARAGDGSAGAFGQEAFEVAQWAIQSSAGGALQQLGPRFAAGNDALAALVRTNQDLSAYLRDRNKALVVVLSNPDGQSNTAQADQIRKTIADTESKLAANSAQLQQQFPEFAKLATPKPLQVEDAQKLLGSEEALVFFLTGDKESYVFALTATDFDWHAIPIGTSDLADEVEKFRKGLDVDKLQPFDLNLAYQLFGQLLGPVDGLIKTKRQLLVAASGPLTALPFHLLVTQKPTQFSVQLNGKTPEQDAPAYRDAAWLIKRQAVTVLPSVASLRTLRSFARRDLDLKPMVGFGDPVFSPDRTPGDARGTAHARGIARSYTEYWRGAGLDRSALASAPSLPDTADELRAVASDLGAAASDIHLGRDASVTTVKHTTLENYRIVYFATHGLVAGDIKGLAEPALLLTLPAQPTPDDNGLLTASEAAQLKLNADWVVLSACNTAAGEKPGAQALSGLARAFFYAGARALLVSHWPVASEAATRLSTSTFDTLKADPTLGRAEALRRAMLAYLADKSSPTNAHPAIWGPFSLVGEGAKR</sequence>
<evidence type="ECO:0000313" key="12">
    <source>
        <dbReference type="EMBL" id="QPF94519.1"/>
    </source>
</evidence>
<dbReference type="KEGG" id="bcou:IC761_15115"/>
<evidence type="ECO:0000256" key="8">
    <source>
        <dbReference type="ARBA" id="ARBA00023175"/>
    </source>
</evidence>
<evidence type="ECO:0000256" key="4">
    <source>
        <dbReference type="ARBA" id="ARBA00022701"/>
    </source>
</evidence>
<feature type="repeat" description="TPR" evidence="10">
    <location>
        <begin position="297"/>
        <end position="330"/>
    </location>
</feature>
<evidence type="ECO:0000256" key="10">
    <source>
        <dbReference type="PROSITE-ProRule" id="PRU00339"/>
    </source>
</evidence>
<keyword evidence="4" id="KW-0493">Microtubule</keyword>
<evidence type="ECO:0000256" key="3">
    <source>
        <dbReference type="ARBA" id="ARBA00022490"/>
    </source>
</evidence>
<accession>A0A7S9DCM7</accession>
<dbReference type="GO" id="GO:0007018">
    <property type="term" value="P:microtubule-based movement"/>
    <property type="evidence" value="ECO:0007669"/>
    <property type="project" value="TreeGrafter"/>
</dbReference>
<evidence type="ECO:0000256" key="5">
    <source>
        <dbReference type="ARBA" id="ARBA00022737"/>
    </source>
</evidence>
<dbReference type="SUPFAM" id="SSF81901">
    <property type="entry name" value="HCP-like"/>
    <property type="match status" value="1"/>
</dbReference>
<feature type="domain" description="CHAT" evidence="11">
    <location>
        <begin position="723"/>
        <end position="1064"/>
    </location>
</feature>
<dbReference type="InterPro" id="IPR019734">
    <property type="entry name" value="TPR_rpt"/>
</dbReference>